<reference evidence="1" key="1">
    <citation type="submission" date="2021-02" db="EMBL/GenBank/DDBJ databases">
        <authorList>
            <person name="Nowell W R."/>
        </authorList>
    </citation>
    <scope>NUCLEOTIDE SEQUENCE</scope>
</reference>
<protein>
    <submittedName>
        <fullName evidence="1">Uncharacterized protein</fullName>
    </submittedName>
</protein>
<comment type="caution">
    <text evidence="1">The sequence shown here is derived from an EMBL/GenBank/DDBJ whole genome shotgun (WGS) entry which is preliminary data.</text>
</comment>
<feature type="non-terminal residue" evidence="1">
    <location>
        <position position="145"/>
    </location>
</feature>
<evidence type="ECO:0000313" key="1">
    <source>
        <dbReference type="EMBL" id="CAF4286729.1"/>
    </source>
</evidence>
<name>A0A820H2K3_9BILA</name>
<dbReference type="EMBL" id="CAJOBD010031656">
    <property type="protein sequence ID" value="CAF4286729.1"/>
    <property type="molecule type" value="Genomic_DNA"/>
</dbReference>
<sequence length="145" mass="16061">MPQYEQPMSTYGYAALPQPPTSGFSFGASSSHQQFSSQYGPCSSQASLLTDSFGAPLTSQQYSQSSVTFSKQAPLFDSWSSNISRETGDYGRFSFVNTNIDEASSLFPSSITEQKTWPSNDQDIVRHLINLQKFDGLWNLTDDDI</sequence>
<dbReference type="Proteomes" id="UP000663836">
    <property type="component" value="Unassembled WGS sequence"/>
</dbReference>
<accession>A0A820H2K3</accession>
<gene>
    <name evidence="1" type="ORF">JBS370_LOCUS39934</name>
</gene>
<organism evidence="1 2">
    <name type="scientific">Rotaria sordida</name>
    <dbReference type="NCBI Taxonomy" id="392033"/>
    <lineage>
        <taxon>Eukaryota</taxon>
        <taxon>Metazoa</taxon>
        <taxon>Spiralia</taxon>
        <taxon>Gnathifera</taxon>
        <taxon>Rotifera</taxon>
        <taxon>Eurotatoria</taxon>
        <taxon>Bdelloidea</taxon>
        <taxon>Philodinida</taxon>
        <taxon>Philodinidae</taxon>
        <taxon>Rotaria</taxon>
    </lineage>
</organism>
<proteinExistence type="predicted"/>
<evidence type="ECO:0000313" key="2">
    <source>
        <dbReference type="Proteomes" id="UP000663836"/>
    </source>
</evidence>
<dbReference type="AlphaFoldDB" id="A0A820H2K3"/>